<organism evidence="1 2">
    <name type="scientific">Brevibacillus formosus</name>
    <dbReference type="NCBI Taxonomy" id="54913"/>
    <lineage>
        <taxon>Bacteria</taxon>
        <taxon>Bacillati</taxon>
        <taxon>Bacillota</taxon>
        <taxon>Bacilli</taxon>
        <taxon>Bacillales</taxon>
        <taxon>Paenibacillaceae</taxon>
        <taxon>Brevibacillus</taxon>
    </lineage>
</organism>
<dbReference type="Proteomes" id="UP000197781">
    <property type="component" value="Chromosome"/>
</dbReference>
<dbReference type="KEGG" id="bfm:BP422_16425"/>
<dbReference type="AlphaFoldDB" id="A0A220MIT9"/>
<accession>A0A220MIT9</accession>
<dbReference type="EMBL" id="CP018145">
    <property type="protein sequence ID" value="ASJ54994.1"/>
    <property type="molecule type" value="Genomic_DNA"/>
</dbReference>
<gene>
    <name evidence="1" type="ORF">BP422_16425</name>
</gene>
<evidence type="ECO:0000313" key="1">
    <source>
        <dbReference type="EMBL" id="ASJ54994.1"/>
    </source>
</evidence>
<protein>
    <submittedName>
        <fullName evidence="1">Uncharacterized protein</fullName>
    </submittedName>
</protein>
<name>A0A220MIT9_9BACL</name>
<reference evidence="1 2" key="1">
    <citation type="submission" date="2016-11" db="EMBL/GenBank/DDBJ databases">
        <authorList>
            <person name="Jaros S."/>
            <person name="Januszkiewicz K."/>
            <person name="Wedrychowicz H."/>
        </authorList>
    </citation>
    <scope>NUCLEOTIDE SEQUENCE [LARGE SCALE GENOMIC DNA]</scope>
    <source>
        <strain evidence="1 2">NF2</strain>
    </source>
</reference>
<proteinExistence type="predicted"/>
<evidence type="ECO:0000313" key="2">
    <source>
        <dbReference type="Proteomes" id="UP000197781"/>
    </source>
</evidence>
<sequence>MLLHNRSLPVKLLHDPVLFFRTYDLNEPVAFQFLQVIMHFRGRKGRELLACVFLLDQHRDDL</sequence>